<dbReference type="PANTHER" id="PTHR20961">
    <property type="entry name" value="GLYCOSYLTRANSFERASE"/>
    <property type="match status" value="1"/>
</dbReference>
<keyword evidence="3" id="KW-0328">Glycosyltransferase</keyword>
<dbReference type="GO" id="GO:0000139">
    <property type="term" value="C:Golgi membrane"/>
    <property type="evidence" value="ECO:0007669"/>
    <property type="project" value="UniProtKB-SubCell"/>
</dbReference>
<dbReference type="EMBL" id="LWDX02012956">
    <property type="protein sequence ID" value="OEL35218.1"/>
    <property type="molecule type" value="Genomic_DNA"/>
</dbReference>
<proteinExistence type="predicted"/>
<evidence type="ECO:0000259" key="7">
    <source>
        <dbReference type="Pfam" id="PF04577"/>
    </source>
</evidence>
<keyword evidence="6" id="KW-1133">Transmembrane helix</keyword>
<dbReference type="OrthoDB" id="529273at2759"/>
<feature type="domain" description="Glycosyltransferase 61 catalytic" evidence="7">
    <location>
        <begin position="695"/>
        <end position="886"/>
    </location>
</feature>
<evidence type="ECO:0000256" key="1">
    <source>
        <dbReference type="ARBA" id="ARBA00004323"/>
    </source>
</evidence>
<comment type="subcellular location">
    <subcellularLocation>
        <location evidence="1">Golgi apparatus membrane</location>
        <topology evidence="1">Single-pass type II membrane protein</topology>
    </subcellularLocation>
</comment>
<evidence type="ECO:0000313" key="9">
    <source>
        <dbReference type="Proteomes" id="UP000095767"/>
    </source>
</evidence>
<keyword evidence="9" id="KW-1185">Reference proteome</keyword>
<gene>
    <name evidence="8" type="ORF">BAE44_0003763</name>
</gene>
<name>A0A1E5WDB1_9POAL</name>
<dbReference type="InterPro" id="IPR049625">
    <property type="entry name" value="Glyco_transf_61_cat"/>
</dbReference>
<accession>A0A1E5WDB1</accession>
<keyword evidence="6" id="KW-0472">Membrane</keyword>
<comment type="pathway">
    <text evidence="2">Glycan metabolism.</text>
</comment>
<keyword evidence="6" id="KW-0812">Transmembrane</keyword>
<organism evidence="8 9">
    <name type="scientific">Dichanthelium oligosanthes</name>
    <dbReference type="NCBI Taxonomy" id="888268"/>
    <lineage>
        <taxon>Eukaryota</taxon>
        <taxon>Viridiplantae</taxon>
        <taxon>Streptophyta</taxon>
        <taxon>Embryophyta</taxon>
        <taxon>Tracheophyta</taxon>
        <taxon>Spermatophyta</taxon>
        <taxon>Magnoliopsida</taxon>
        <taxon>Liliopsida</taxon>
        <taxon>Poales</taxon>
        <taxon>Poaceae</taxon>
        <taxon>PACMAD clade</taxon>
        <taxon>Panicoideae</taxon>
        <taxon>Panicodae</taxon>
        <taxon>Paniceae</taxon>
        <taxon>Dichantheliinae</taxon>
        <taxon>Dichanthelium</taxon>
    </lineage>
</organism>
<dbReference type="STRING" id="888268.A0A1E5WDB1"/>
<feature type="transmembrane region" description="Helical" evidence="6">
    <location>
        <begin position="12"/>
        <end position="31"/>
    </location>
</feature>
<evidence type="ECO:0000256" key="4">
    <source>
        <dbReference type="ARBA" id="ARBA00022679"/>
    </source>
</evidence>
<evidence type="ECO:0000313" key="8">
    <source>
        <dbReference type="EMBL" id="OEL35218.1"/>
    </source>
</evidence>
<dbReference type="Proteomes" id="UP000095767">
    <property type="component" value="Unassembled WGS sequence"/>
</dbReference>
<evidence type="ECO:0000256" key="3">
    <source>
        <dbReference type="ARBA" id="ARBA00022676"/>
    </source>
</evidence>
<feature type="domain" description="Glycosyltransferase 61 catalytic" evidence="7">
    <location>
        <begin position="280"/>
        <end position="383"/>
    </location>
</feature>
<dbReference type="AlphaFoldDB" id="A0A1E5WDB1"/>
<dbReference type="PANTHER" id="PTHR20961:SF162">
    <property type="entry name" value="GLYCOSYLTRANSFERASE FAMILY 61 PROTEIN"/>
    <property type="match status" value="1"/>
</dbReference>
<comment type="caution">
    <text evidence="8">The sequence shown here is derived from an EMBL/GenBank/DDBJ whole genome shotgun (WGS) entry which is preliminary data.</text>
</comment>
<dbReference type="InterPro" id="IPR007657">
    <property type="entry name" value="Glycosyltransferase_61"/>
</dbReference>
<reference evidence="8 9" key="1">
    <citation type="submission" date="2016-09" db="EMBL/GenBank/DDBJ databases">
        <title>The draft genome of Dichanthelium oligosanthes: A C3 panicoid grass species.</title>
        <authorList>
            <person name="Studer A.J."/>
            <person name="Schnable J.C."/>
            <person name="Brutnell T.P."/>
        </authorList>
    </citation>
    <scope>NUCLEOTIDE SEQUENCE [LARGE SCALE GENOMIC DNA]</scope>
    <source>
        <strain evidence="9">cv. Kellogg 1175</strain>
        <tissue evidence="8">Leaf</tissue>
    </source>
</reference>
<evidence type="ECO:0000256" key="5">
    <source>
        <dbReference type="ARBA" id="ARBA00023180"/>
    </source>
</evidence>
<evidence type="ECO:0000256" key="2">
    <source>
        <dbReference type="ARBA" id="ARBA00004881"/>
    </source>
</evidence>
<keyword evidence="4" id="KW-0808">Transferase</keyword>
<protein>
    <recommendedName>
        <fullName evidence="7">Glycosyltransferase 61 catalytic domain-containing protein</fullName>
    </recommendedName>
</protein>
<evidence type="ECO:0000256" key="6">
    <source>
        <dbReference type="SAM" id="Phobius"/>
    </source>
</evidence>
<sequence>MRGRREGTSHGSSGTAAMWLLLPPLLFLILLKTDFLPQVARFRETGFTKVADEMVPKVSTLGSDGARWQQQSHDTVKQEAAKDVAAPIISKLTCNFSNIHSDICIMEGDLRIHGRSASVYVVSASTFRPESSTITVKPYTRKWENFTMSRIREVTMRSMPPAPHSFVIPPRCTVRHDVPAVVFSTGGCGTNFFHALNDLIIPLYITAHEYNGHVQLLSTDYEPKWVAKFRPILAALSLYPVIDFDGDTSIRCFPLAHVGLESHRELGIDPGLSRNGYTMMGFRDFLRSTFSLQRPWATTISRSTGQKPRLAMVLRRHSRAITNEADAITSMEDLGFEVVAAGPEDVSDMSQFAGVVNSCDVMVGVHGAGLTNMVFLPQNATMVQIIPWGGLKDGCRYDFGDPALDMGLRYAEYEVTADETTLKEKYPRDHAVFTDPKSLHLQVWKIFLEGQNVTLDIGRFRELFGVSSKGLSSCKGSWEMNGRHESAKQHGSGGRGAVLWLLLPPLLVLIVLKTDFLPQVARLRETGFTRFKDEMVNKVSSLGLDSSKWQQQSLDTENPVSAKEYNQQNKILATNGAKDGSLINSDVGAQTISRLTCNFSHRHSDTCTMEGDLRIHGKSASVYVVSSSTFRPENSTTTIRPYTRKWERETMSRIREVNIRSSAPPPYSFVIPPKCTARHDVPAVIFSTGGCGKNFFHAMSDLIVPLYITAHEYNGHVQLLITDYNAEWVAKFRPILAALSIYPVIDFDADTTVRCFPAAHVGLESHRILGINTTLSRNGYTMMGFRDFLRSVFSLQRPWTTPVSRSSGEKPRLVFVLRRHSRAVTNEADAIAAVADLGFEVVAAGPEDVSDMAQFAGVVNSCDVMVGVHGAGLTNMVFLPHNGTIVQIIPWGNLKYPCRFDFGDPVPDMGLRYEEYEVTAEETTLKDKYPRDHPVFADPISIERKGKIWEVFLEGQNVTLDIARFRGAMQQVYQSITTE</sequence>
<dbReference type="Pfam" id="PF04577">
    <property type="entry name" value="Glyco_transf_61"/>
    <property type="match status" value="2"/>
</dbReference>
<dbReference type="GO" id="GO:0016763">
    <property type="term" value="F:pentosyltransferase activity"/>
    <property type="evidence" value="ECO:0007669"/>
    <property type="project" value="UniProtKB-ARBA"/>
</dbReference>
<keyword evidence="5" id="KW-0325">Glycoprotein</keyword>